<evidence type="ECO:0000313" key="1">
    <source>
        <dbReference type="EMBL" id="MET1476339.1"/>
    </source>
</evidence>
<sequence length="706" mass="76500">MSYSIEQFWKKRLPTVGHTPASMTKAGWVSDCAPDESFVEAGLVLRSGFDDLAAPVWLVAAPGAVGKSTFARELCAATGAVYVDLAVAEAVGGSYVVGGLVNNGLFDDWKAGRVTLVIDALDEARLRVTQSAFEDFLHDVVNVAKSGSLPLILLGRVGIVDECWVQLNVNDALSCPIFDIQFFSRDRAINFVLAALHRLARTSHQQLTGPLKTHEGEYIRVATEIVDRLIAASSKDGNHFAGYAPVLEAVAKVIASQANPAQIQSQRLTDVEGQILKQLTTEILVRESGKLVTQMRQTIPDFPERGAYEPTEQLARLASRILQVEYSGNHISLPSHCVAPYEKAVTSFIEQHPFLDGTGRTPSGAVFSAAIVAHALKTSDIKLSRAAEGYVTGDRHAPNPFLFDFYRALGQQDGVPAGHLGALFESLQAKAGPGEVVRLAVEGDVDSSEPSNTPKMVDIEISISTPETGQVTRIDMKTRSDETLRLGRKLSGVFVDSNCLDVEMGDGRQLELLAPITIQARTLVLRCSELIIKPDPQSAGFSENLADTGGETPLVLLEVQDSIVEPTAPLVTVRANADLKVTWPGSQAYPWNGYSIPQPKAEAPETADALRALRRLVIAFRSHSKGQLARFKDKIEHARMSKGDVGEALRKKLLDDQVLTVEGPMYLLDPKALGSIVGLSFQDAKMKNYSAQTREYVQAVIKEAAK</sequence>
<reference evidence="1 2" key="1">
    <citation type="submission" date="2024-06" db="EMBL/GenBank/DDBJ databases">
        <title>Burkholderia sola in Mexico.</title>
        <authorList>
            <person name="Estrada P."/>
        </authorList>
    </citation>
    <scope>NUCLEOTIDE SEQUENCE [LARGE SCALE GENOMIC DNA]</scope>
    <source>
        <strain evidence="1 2">CpTa8-5</strain>
    </source>
</reference>
<dbReference type="Proteomes" id="UP001548587">
    <property type="component" value="Unassembled WGS sequence"/>
</dbReference>
<dbReference type="EMBL" id="JBEWCH010000011">
    <property type="protein sequence ID" value="MET1476339.1"/>
    <property type="molecule type" value="Genomic_DNA"/>
</dbReference>
<gene>
    <name evidence="1" type="ORF">ABXL37_18965</name>
</gene>
<evidence type="ECO:0000313" key="2">
    <source>
        <dbReference type="Proteomes" id="UP001548587"/>
    </source>
</evidence>
<accession>A0ABV2CC77</accession>
<protein>
    <submittedName>
        <fullName evidence="1">Uncharacterized protein</fullName>
    </submittedName>
</protein>
<dbReference type="RefSeq" id="WP_209926529.1">
    <property type="nucleotide sequence ID" value="NZ_JBEWCH010000011.1"/>
</dbReference>
<name>A0ABV2CC77_9BURK</name>
<organism evidence="1 2">
    <name type="scientific">Burkholderia sola</name>
    <dbReference type="NCBI Taxonomy" id="2843302"/>
    <lineage>
        <taxon>Bacteria</taxon>
        <taxon>Pseudomonadati</taxon>
        <taxon>Pseudomonadota</taxon>
        <taxon>Betaproteobacteria</taxon>
        <taxon>Burkholderiales</taxon>
        <taxon>Burkholderiaceae</taxon>
        <taxon>Burkholderia</taxon>
        <taxon>Burkholderia cepacia complex</taxon>
    </lineage>
</organism>
<comment type="caution">
    <text evidence="1">The sequence shown here is derived from an EMBL/GenBank/DDBJ whole genome shotgun (WGS) entry which is preliminary data.</text>
</comment>
<keyword evidence="2" id="KW-1185">Reference proteome</keyword>
<proteinExistence type="predicted"/>